<dbReference type="AlphaFoldDB" id="A0A069SJZ3"/>
<evidence type="ECO:0008006" key="3">
    <source>
        <dbReference type="Google" id="ProtNLM"/>
    </source>
</evidence>
<dbReference type="EMBL" id="JNHM01000064">
    <property type="protein sequence ID" value="KDS50908.1"/>
    <property type="molecule type" value="Genomic_DNA"/>
</dbReference>
<name>A0A069SJZ3_PHOVU</name>
<dbReference type="RefSeq" id="WP_005839961.1">
    <property type="nucleotide sequence ID" value="NZ_JNHM01000064.1"/>
</dbReference>
<protein>
    <recommendedName>
        <fullName evidence="3">DUF3791 domain-containing protein</fullName>
    </recommendedName>
</protein>
<dbReference type="Proteomes" id="UP000027661">
    <property type="component" value="Unassembled WGS sequence"/>
</dbReference>
<dbReference type="PATRIC" id="fig|1339352.3.peg.2963"/>
<evidence type="ECO:0000313" key="2">
    <source>
        <dbReference type="Proteomes" id="UP000027661"/>
    </source>
</evidence>
<sequence>MNTNTAKFLFEGISADVVRYLVERNDMDLQEAISTFHNSETFVKLEDFSTGLYIESPAYVYDLLMSELKNGKLVQ</sequence>
<comment type="caution">
    <text evidence="1">The sequence shown here is derived from an EMBL/GenBank/DDBJ whole genome shotgun (WGS) entry which is preliminary data.</text>
</comment>
<dbReference type="GeneID" id="82154082"/>
<reference evidence="1 2" key="1">
    <citation type="submission" date="2014-04" db="EMBL/GenBank/DDBJ databases">
        <authorList>
            <person name="Sears C."/>
            <person name="Carroll K."/>
            <person name="Sack B.R."/>
            <person name="Qadri F."/>
            <person name="Myers L.L."/>
            <person name="Chung G.-T."/>
            <person name="Escheverria P."/>
            <person name="Fraser C.M."/>
            <person name="Sadzewicz L."/>
            <person name="Shefchek K.A."/>
            <person name="Tallon L."/>
            <person name="Das S.P."/>
            <person name="Daugherty S."/>
            <person name="Mongodin E.F."/>
        </authorList>
    </citation>
    <scope>NUCLEOTIDE SEQUENCE [LARGE SCALE GENOMIC DNA]</scope>
    <source>
        <strain evidence="1 2">3975 RP4</strain>
    </source>
</reference>
<gene>
    <name evidence="1" type="ORF">M099_3103</name>
</gene>
<organism evidence="1 2">
    <name type="scientific">Phocaeicola vulgatus str. 3975 RP4</name>
    <dbReference type="NCBI Taxonomy" id="1339352"/>
    <lineage>
        <taxon>Bacteria</taxon>
        <taxon>Pseudomonadati</taxon>
        <taxon>Bacteroidota</taxon>
        <taxon>Bacteroidia</taxon>
        <taxon>Bacteroidales</taxon>
        <taxon>Bacteroidaceae</taxon>
        <taxon>Phocaeicola</taxon>
    </lineage>
</organism>
<accession>A0A069SJZ3</accession>
<proteinExistence type="predicted"/>
<evidence type="ECO:0000313" key="1">
    <source>
        <dbReference type="EMBL" id="KDS50908.1"/>
    </source>
</evidence>